<dbReference type="SUPFAM" id="SSF47413">
    <property type="entry name" value="lambda repressor-like DNA-binding domains"/>
    <property type="match status" value="1"/>
</dbReference>
<dbReference type="Gene3D" id="1.10.260.40">
    <property type="entry name" value="lambda repressor-like DNA-binding domains"/>
    <property type="match status" value="1"/>
</dbReference>
<evidence type="ECO:0000256" key="1">
    <source>
        <dbReference type="ARBA" id="ARBA00023015"/>
    </source>
</evidence>
<dbReference type="InterPro" id="IPR010982">
    <property type="entry name" value="Lambda_DNA-bd_dom_sf"/>
</dbReference>
<evidence type="ECO:0000256" key="3">
    <source>
        <dbReference type="ARBA" id="ARBA00023163"/>
    </source>
</evidence>
<protein>
    <submittedName>
        <fullName evidence="6">LacI family transcriptional regulator</fullName>
    </submittedName>
</protein>
<dbReference type="EMBL" id="BSVB01000001">
    <property type="protein sequence ID" value="GMA96111.1"/>
    <property type="molecule type" value="Genomic_DNA"/>
</dbReference>
<keyword evidence="1" id="KW-0805">Transcription regulation</keyword>
<proteinExistence type="predicted"/>
<keyword evidence="2" id="KW-0238">DNA-binding</keyword>
<evidence type="ECO:0000256" key="2">
    <source>
        <dbReference type="ARBA" id="ARBA00023125"/>
    </source>
</evidence>
<reference evidence="7" key="1">
    <citation type="journal article" date="2019" name="Int. J. Syst. Evol. Microbiol.">
        <title>The Global Catalogue of Microorganisms (GCM) 10K type strain sequencing project: providing services to taxonomists for standard genome sequencing and annotation.</title>
        <authorList>
            <consortium name="The Broad Institute Genomics Platform"/>
            <consortium name="The Broad Institute Genome Sequencing Center for Infectious Disease"/>
            <person name="Wu L."/>
            <person name="Ma J."/>
        </authorList>
    </citation>
    <scope>NUCLEOTIDE SEQUENCE [LARGE SCALE GENOMIC DNA]</scope>
    <source>
        <strain evidence="7">NBRC 108894</strain>
    </source>
</reference>
<dbReference type="CDD" id="cd01392">
    <property type="entry name" value="HTH_LacI"/>
    <property type="match status" value="1"/>
</dbReference>
<dbReference type="Proteomes" id="UP001157034">
    <property type="component" value="Unassembled WGS sequence"/>
</dbReference>
<feature type="domain" description="HTH lacI-type" evidence="5">
    <location>
        <begin position="23"/>
        <end position="77"/>
    </location>
</feature>
<dbReference type="PROSITE" id="PS00356">
    <property type="entry name" value="HTH_LACI_1"/>
    <property type="match status" value="1"/>
</dbReference>
<comment type="caution">
    <text evidence="6">The sequence shown here is derived from an EMBL/GenBank/DDBJ whole genome shotgun (WGS) entry which is preliminary data.</text>
</comment>
<dbReference type="RefSeq" id="WP_284254751.1">
    <property type="nucleotide sequence ID" value="NZ_BSVB01000001.1"/>
</dbReference>
<dbReference type="PRINTS" id="PR00036">
    <property type="entry name" value="HTHLACI"/>
</dbReference>
<dbReference type="Pfam" id="PF00356">
    <property type="entry name" value="LacI"/>
    <property type="match status" value="1"/>
</dbReference>
<gene>
    <name evidence="6" type="ORF">GCM10025881_29350</name>
</gene>
<feature type="region of interest" description="Disordered" evidence="4">
    <location>
        <begin position="1"/>
        <end position="20"/>
    </location>
</feature>
<name>A0ABQ6KC80_9MICO</name>
<keyword evidence="3" id="KW-0804">Transcription</keyword>
<dbReference type="SMART" id="SM00354">
    <property type="entry name" value="HTH_LACI"/>
    <property type="match status" value="1"/>
</dbReference>
<dbReference type="InterPro" id="IPR028082">
    <property type="entry name" value="Peripla_BP_I"/>
</dbReference>
<dbReference type="CDD" id="cd01574">
    <property type="entry name" value="PBP1_LacI"/>
    <property type="match status" value="1"/>
</dbReference>
<evidence type="ECO:0000259" key="5">
    <source>
        <dbReference type="PROSITE" id="PS50932"/>
    </source>
</evidence>
<evidence type="ECO:0000313" key="6">
    <source>
        <dbReference type="EMBL" id="GMA96111.1"/>
    </source>
</evidence>
<accession>A0ABQ6KC80</accession>
<dbReference type="PROSITE" id="PS50932">
    <property type="entry name" value="HTH_LACI_2"/>
    <property type="match status" value="1"/>
</dbReference>
<sequence length="351" mass="37812">MTGPNPVLGRRGHGRRVGIGAPSSIRDVARIAGVSRQTVSRVINRHPNISAGTESRVRAAMEQLAWRPNSMARALATSRTHSIGLLVSARSHYGPFSAAGGVDDAARARGYTIVSATMAGSDETEIADALDALVRQGVEALVVIAPQERAHEALQRVAIGVPSITLQWRDGPEGRSVAFDQQAGARAATRYLIDLGHREILHLAGPQDWSEAEDRMRGYLAEMSDRDLTPMPPVLGDWTADTAFELGRRLLRFRDFSAVFSSNDQMALGFVHAAAEAGLRVPQDLSIVGFDDIPEAKHFTPPLTTVRQDFDELGRRAIGILVAEIEGSADTGYPMVTTPELIVRASASRPA</sequence>
<dbReference type="PANTHER" id="PTHR30146">
    <property type="entry name" value="LACI-RELATED TRANSCRIPTIONAL REPRESSOR"/>
    <property type="match status" value="1"/>
</dbReference>
<evidence type="ECO:0000256" key="4">
    <source>
        <dbReference type="SAM" id="MobiDB-lite"/>
    </source>
</evidence>
<dbReference type="Gene3D" id="3.40.50.2300">
    <property type="match status" value="2"/>
</dbReference>
<dbReference type="InterPro" id="IPR000843">
    <property type="entry name" value="HTH_LacI"/>
</dbReference>
<keyword evidence="7" id="KW-1185">Reference proteome</keyword>
<organism evidence="6 7">
    <name type="scientific">Pseudolysinimonas kribbensis</name>
    <dbReference type="NCBI Taxonomy" id="433641"/>
    <lineage>
        <taxon>Bacteria</taxon>
        <taxon>Bacillati</taxon>
        <taxon>Actinomycetota</taxon>
        <taxon>Actinomycetes</taxon>
        <taxon>Micrococcales</taxon>
        <taxon>Microbacteriaceae</taxon>
        <taxon>Pseudolysinimonas</taxon>
    </lineage>
</organism>
<dbReference type="PANTHER" id="PTHR30146:SF109">
    <property type="entry name" value="HTH-TYPE TRANSCRIPTIONAL REGULATOR GALS"/>
    <property type="match status" value="1"/>
</dbReference>
<dbReference type="InterPro" id="IPR046335">
    <property type="entry name" value="LacI/GalR-like_sensor"/>
</dbReference>
<evidence type="ECO:0000313" key="7">
    <source>
        <dbReference type="Proteomes" id="UP001157034"/>
    </source>
</evidence>
<dbReference type="Pfam" id="PF13377">
    <property type="entry name" value="Peripla_BP_3"/>
    <property type="match status" value="1"/>
</dbReference>
<dbReference type="SUPFAM" id="SSF53822">
    <property type="entry name" value="Periplasmic binding protein-like I"/>
    <property type="match status" value="1"/>
</dbReference>